<feature type="region of interest" description="Disordered" evidence="1">
    <location>
        <begin position="47"/>
        <end position="69"/>
    </location>
</feature>
<name>A0A117IA19_MYCCR</name>
<accession>A0A117IA19</accession>
<proteinExistence type="predicted"/>
<dbReference type="AlphaFoldDB" id="A0A117IA19"/>
<evidence type="ECO:0000313" key="2">
    <source>
        <dbReference type="EMBL" id="GAS95630.1"/>
    </source>
</evidence>
<keyword evidence="2" id="KW-0472">Membrane</keyword>
<evidence type="ECO:0000313" key="3">
    <source>
        <dbReference type="Proteomes" id="UP000069443"/>
    </source>
</evidence>
<dbReference type="Proteomes" id="UP000069443">
    <property type="component" value="Unassembled WGS sequence"/>
</dbReference>
<keyword evidence="2" id="KW-0812">Transmembrane</keyword>
<organism evidence="2 3">
    <name type="scientific">Mycolicibacterium canariasense</name>
    <name type="common">Mycobacterium canariasense</name>
    <dbReference type="NCBI Taxonomy" id="228230"/>
    <lineage>
        <taxon>Bacteria</taxon>
        <taxon>Bacillati</taxon>
        <taxon>Actinomycetota</taxon>
        <taxon>Actinomycetes</taxon>
        <taxon>Mycobacteriales</taxon>
        <taxon>Mycobacteriaceae</taxon>
        <taxon>Mycolicibacterium</taxon>
    </lineage>
</organism>
<comment type="caution">
    <text evidence="2">The sequence shown here is derived from an EMBL/GenBank/DDBJ whole genome shotgun (WGS) entry which is preliminary data.</text>
</comment>
<dbReference type="STRING" id="228230.RMCC_2596"/>
<gene>
    <name evidence="2" type="ORF">RMCC_2596</name>
</gene>
<evidence type="ECO:0000256" key="1">
    <source>
        <dbReference type="SAM" id="MobiDB-lite"/>
    </source>
</evidence>
<sequence>MAAPIPSATANPPIRPMNAALPDICTPLYDMDHILYSSARRERYPNVEGGRARIPPLLTVPPDSKLANK</sequence>
<dbReference type="EMBL" id="BCSY01000039">
    <property type="protein sequence ID" value="GAS95630.1"/>
    <property type="molecule type" value="Genomic_DNA"/>
</dbReference>
<keyword evidence="3" id="KW-1185">Reference proteome</keyword>
<protein>
    <submittedName>
        <fullName evidence="2">Putative ABC transporter transmembrane protein</fullName>
    </submittedName>
</protein>
<reference evidence="3" key="1">
    <citation type="journal article" date="2016" name="Genome Announc.">
        <title>Draft Genome Sequences of Five Rapidly Growing Mycobacterium Species, M. thermoresistibile, M. fortuitum subsp. acetamidolyticum, M. canariasense, M. brisbanense, and M. novocastrense.</title>
        <authorList>
            <person name="Katahira K."/>
            <person name="Ogura Y."/>
            <person name="Gotoh Y."/>
            <person name="Hayashi T."/>
        </authorList>
    </citation>
    <scope>NUCLEOTIDE SEQUENCE [LARGE SCALE GENOMIC DNA]</scope>
    <source>
        <strain evidence="3">JCM15298</strain>
    </source>
</reference>
<reference evidence="3" key="2">
    <citation type="submission" date="2016-02" db="EMBL/GenBank/DDBJ databases">
        <title>Draft genome sequence of five rapidly growing Mycobacterium species.</title>
        <authorList>
            <person name="Katahira K."/>
            <person name="Gotou Y."/>
            <person name="Iida K."/>
            <person name="Ogura Y."/>
            <person name="Hayashi T."/>
        </authorList>
    </citation>
    <scope>NUCLEOTIDE SEQUENCE [LARGE SCALE GENOMIC DNA]</scope>
    <source>
        <strain evidence="3">JCM15298</strain>
    </source>
</reference>